<name>A0ABV5D9V0_9ACTN</name>
<gene>
    <name evidence="10" type="ORF">VSS30_11765</name>
</gene>
<dbReference type="Pfam" id="PF04542">
    <property type="entry name" value="Sigma70_r2"/>
    <property type="match status" value="1"/>
</dbReference>
<evidence type="ECO:0000256" key="7">
    <source>
        <dbReference type="SAM" id="MobiDB-lite"/>
    </source>
</evidence>
<evidence type="ECO:0000256" key="2">
    <source>
        <dbReference type="ARBA" id="ARBA00023015"/>
    </source>
</evidence>
<keyword evidence="5 6" id="KW-0804">Transcription</keyword>
<dbReference type="Proteomes" id="UP001585018">
    <property type="component" value="Unassembled WGS sequence"/>
</dbReference>
<dbReference type="InterPro" id="IPR014284">
    <property type="entry name" value="RNA_pol_sigma-70_dom"/>
</dbReference>
<feature type="compositionally biased region" description="Basic and acidic residues" evidence="7">
    <location>
        <begin position="34"/>
        <end position="45"/>
    </location>
</feature>
<dbReference type="NCBIfam" id="TIGR02937">
    <property type="entry name" value="sigma70-ECF"/>
    <property type="match status" value="1"/>
</dbReference>
<reference evidence="10 11" key="1">
    <citation type="submission" date="2024-01" db="EMBL/GenBank/DDBJ databases">
        <title>Genome mining of biosynthetic gene clusters to explore secondary metabolites of Streptomyces sp.</title>
        <authorList>
            <person name="Baig A."/>
            <person name="Ajitkumar Shintre N."/>
            <person name="Kumar H."/>
            <person name="Anbarasu A."/>
            <person name="Ramaiah S."/>
        </authorList>
    </citation>
    <scope>NUCLEOTIDE SEQUENCE [LARGE SCALE GENOMIC DNA]</scope>
    <source>
        <strain evidence="10 11">A03</strain>
    </source>
</reference>
<dbReference type="InterPro" id="IPR013325">
    <property type="entry name" value="RNA_pol_sigma_r2"/>
</dbReference>
<keyword evidence="4 6" id="KW-0238">DNA-binding</keyword>
<comment type="function">
    <text evidence="6">Sigma factors are initiation factors that promote the attachment of RNA polymerase to specific initiation sites and are then released.</text>
</comment>
<dbReference type="InterPro" id="IPR009042">
    <property type="entry name" value="RNA_pol_sigma70_r1_2"/>
</dbReference>
<dbReference type="InterPro" id="IPR050239">
    <property type="entry name" value="Sigma-70_RNA_pol_init_factors"/>
</dbReference>
<dbReference type="InterPro" id="IPR036388">
    <property type="entry name" value="WH-like_DNA-bd_sf"/>
</dbReference>
<evidence type="ECO:0000256" key="1">
    <source>
        <dbReference type="ARBA" id="ARBA00007788"/>
    </source>
</evidence>
<dbReference type="InterPro" id="IPR013324">
    <property type="entry name" value="RNA_pol_sigma_r3/r4-like"/>
</dbReference>
<feature type="compositionally biased region" description="Acidic residues" evidence="7">
    <location>
        <begin position="46"/>
        <end position="57"/>
    </location>
</feature>
<protein>
    <recommendedName>
        <fullName evidence="6">RNA polymerase sigma factor</fullName>
    </recommendedName>
</protein>
<feature type="region of interest" description="Disordered" evidence="7">
    <location>
        <begin position="1"/>
        <end position="87"/>
    </location>
</feature>
<feature type="domain" description="RNA polymerase sigma-70" evidence="8">
    <location>
        <begin position="176"/>
        <end position="189"/>
    </location>
</feature>
<dbReference type="SUPFAM" id="SSF88659">
    <property type="entry name" value="Sigma3 and sigma4 domains of RNA polymerase sigma factors"/>
    <property type="match status" value="2"/>
</dbReference>
<keyword evidence="3 6" id="KW-0731">Sigma factor</keyword>
<dbReference type="PANTHER" id="PTHR30603:SF59">
    <property type="entry name" value="RNA POLYMERASE PRINCIPAL SIGMA FACTOR HRDA"/>
    <property type="match status" value="1"/>
</dbReference>
<evidence type="ECO:0000259" key="9">
    <source>
        <dbReference type="PROSITE" id="PS00716"/>
    </source>
</evidence>
<dbReference type="Pfam" id="PF04539">
    <property type="entry name" value="Sigma70_r3"/>
    <property type="match status" value="1"/>
</dbReference>
<dbReference type="PANTHER" id="PTHR30603">
    <property type="entry name" value="RNA POLYMERASE SIGMA FACTOR RPO"/>
    <property type="match status" value="1"/>
</dbReference>
<accession>A0ABV5D9V0</accession>
<comment type="caution">
    <text evidence="10">The sequence shown here is derived from an EMBL/GenBank/DDBJ whole genome shotgun (WGS) entry which is preliminary data.</text>
</comment>
<feature type="compositionally biased region" description="Low complexity" evidence="7">
    <location>
        <begin position="8"/>
        <end position="19"/>
    </location>
</feature>
<dbReference type="InterPro" id="IPR007630">
    <property type="entry name" value="RNA_pol_sigma70_r4"/>
</dbReference>
<organism evidence="10 11">
    <name type="scientific">Streptomyces parvulus</name>
    <dbReference type="NCBI Taxonomy" id="146923"/>
    <lineage>
        <taxon>Bacteria</taxon>
        <taxon>Bacillati</taxon>
        <taxon>Actinomycetota</taxon>
        <taxon>Actinomycetes</taxon>
        <taxon>Kitasatosporales</taxon>
        <taxon>Streptomycetaceae</taxon>
        <taxon>Streptomyces</taxon>
    </lineage>
</organism>
<comment type="similarity">
    <text evidence="1 6">Belongs to the sigma-70 factor family.</text>
</comment>
<dbReference type="EMBL" id="JAYMRR010000005">
    <property type="protein sequence ID" value="MFB8749473.1"/>
    <property type="molecule type" value="Genomic_DNA"/>
</dbReference>
<proteinExistence type="inferred from homology"/>
<dbReference type="Pfam" id="PF00140">
    <property type="entry name" value="Sigma70_r1_2"/>
    <property type="match status" value="1"/>
</dbReference>
<keyword evidence="11" id="KW-1185">Reference proteome</keyword>
<dbReference type="InterPro" id="IPR000943">
    <property type="entry name" value="RNA_pol_sigma70"/>
</dbReference>
<evidence type="ECO:0000313" key="10">
    <source>
        <dbReference type="EMBL" id="MFB8749473.1"/>
    </source>
</evidence>
<sequence length="385" mass="42678">MLEVAPVQTQTLTQTHTGTDGAERDARGGIVAADVRHRAADRPDDPAEPADVAEPEEPGGGGDAVEPAESAEPPPPTRTESGGPSSDLFRQYLREIGRIPLLSAAEEVDLARRVEAGLFAEEKLRLTPDLDSGLALDLDRLVVLGRVAKRRLIEANLRLVVSVAKRYVGRGLTMLDLVQEGNLGLIRAVEKFDYARGYKFSTYATWWIRQAMSRALADQARTIRVPVHVVELINRVVRVQRRMLQERGYEPTPQEVADHLDLAPERVGEVLRLAQEPVSLHAPVGEEDDVALGDLIEDGDAASPVESAAFLLLRQHLEAVLSTLGERERKVVQLRYGLDDGRPRTLEEIGRIFGVTRERIRQIESKTLNKLRDHAYADQLRGYLD</sequence>
<evidence type="ECO:0000256" key="3">
    <source>
        <dbReference type="ARBA" id="ARBA00023082"/>
    </source>
</evidence>
<keyword evidence="2 6" id="KW-0805">Transcription regulation</keyword>
<dbReference type="PROSITE" id="PS00715">
    <property type="entry name" value="SIGMA70_1"/>
    <property type="match status" value="1"/>
</dbReference>
<dbReference type="InterPro" id="IPR007624">
    <property type="entry name" value="RNA_pol_sigma70_r3"/>
</dbReference>
<evidence type="ECO:0000256" key="4">
    <source>
        <dbReference type="ARBA" id="ARBA00023125"/>
    </source>
</evidence>
<dbReference type="PROSITE" id="PS00716">
    <property type="entry name" value="SIGMA70_2"/>
    <property type="match status" value="1"/>
</dbReference>
<dbReference type="SUPFAM" id="SSF88946">
    <property type="entry name" value="Sigma2 domain of RNA polymerase sigma factors"/>
    <property type="match status" value="1"/>
</dbReference>
<evidence type="ECO:0000256" key="6">
    <source>
        <dbReference type="RuleBase" id="RU362124"/>
    </source>
</evidence>
<evidence type="ECO:0000259" key="8">
    <source>
        <dbReference type="PROSITE" id="PS00715"/>
    </source>
</evidence>
<dbReference type="CDD" id="cd06171">
    <property type="entry name" value="Sigma70_r4"/>
    <property type="match status" value="1"/>
</dbReference>
<dbReference type="PRINTS" id="PR00046">
    <property type="entry name" value="SIGMA70FCT"/>
</dbReference>
<dbReference type="Gene3D" id="1.10.601.10">
    <property type="entry name" value="RNA Polymerase Primary Sigma Factor"/>
    <property type="match status" value="2"/>
</dbReference>
<dbReference type="InterPro" id="IPR007627">
    <property type="entry name" value="RNA_pol_sigma70_r2"/>
</dbReference>
<dbReference type="Pfam" id="PF04545">
    <property type="entry name" value="Sigma70_r4"/>
    <property type="match status" value="1"/>
</dbReference>
<evidence type="ECO:0000256" key="5">
    <source>
        <dbReference type="ARBA" id="ARBA00023163"/>
    </source>
</evidence>
<evidence type="ECO:0000313" key="11">
    <source>
        <dbReference type="Proteomes" id="UP001585018"/>
    </source>
</evidence>
<dbReference type="Gene3D" id="1.10.10.10">
    <property type="entry name" value="Winged helix-like DNA-binding domain superfamily/Winged helix DNA-binding domain"/>
    <property type="match status" value="2"/>
</dbReference>
<feature type="domain" description="RNA polymerase sigma-70" evidence="9">
    <location>
        <begin position="345"/>
        <end position="371"/>
    </location>
</feature>